<keyword evidence="1" id="KW-0732">Signal</keyword>
<dbReference type="GeneID" id="19941074"/>
<feature type="signal peptide" evidence="1">
    <location>
        <begin position="1"/>
        <end position="18"/>
    </location>
</feature>
<name>T0SB52_SAPDV</name>
<dbReference type="Pfam" id="PF00561">
    <property type="entry name" value="Abhydrolase_1"/>
    <property type="match status" value="1"/>
</dbReference>
<dbReference type="STRING" id="1156394.T0SB52"/>
<protein>
    <recommendedName>
        <fullName evidence="2">AB hydrolase-1 domain-containing protein</fullName>
    </recommendedName>
</protein>
<dbReference type="Gene3D" id="3.40.50.1820">
    <property type="entry name" value="alpha/beta hydrolase"/>
    <property type="match status" value="1"/>
</dbReference>
<organism evidence="3 4">
    <name type="scientific">Saprolegnia diclina (strain VS20)</name>
    <dbReference type="NCBI Taxonomy" id="1156394"/>
    <lineage>
        <taxon>Eukaryota</taxon>
        <taxon>Sar</taxon>
        <taxon>Stramenopiles</taxon>
        <taxon>Oomycota</taxon>
        <taxon>Saprolegniomycetes</taxon>
        <taxon>Saprolegniales</taxon>
        <taxon>Saprolegniaceae</taxon>
        <taxon>Saprolegnia</taxon>
    </lineage>
</organism>
<dbReference type="InParanoid" id="T0SB52"/>
<dbReference type="SUPFAM" id="SSF53474">
    <property type="entry name" value="alpha/beta-Hydrolases"/>
    <property type="match status" value="1"/>
</dbReference>
<sequence>MLRSAVVLAASLATLATATPDNEWHKCPLISSIGNATHFTDYPLSVFEELSVECLHLQVPMCYPNVCTSNKTLSVFLKRIPATRPTTPGKAVWLMQGGPGMSAVSMEVKMARVYKAANGTMSLYTMDYRGAGRSSPLIATCPEFQGMSDVVDIAGAFANCVQKLKNTYGMAPKVFSVTSAATDLAAIIQSPLLAADDVFVYGVSYGTYLVERLMHLAPKNVKGYVLDSIISESPVRQFSDWDRDVAKIEKTYYGLCDQDPICSSKIGPNSKQFALDLYKKLDANDTACAQKIYAAKGLPSDFVGRLFSDMMHTYRQRNMIPAILYRLSQCVQNVDSQTHFVTALLERPLMPDDDQTASADVLPGDKDSWKAATDTLLYNTIVMNELWVSGAPMPSLDRLRH</sequence>
<reference evidence="3 4" key="1">
    <citation type="submission" date="2012-04" db="EMBL/GenBank/DDBJ databases">
        <title>The Genome Sequence of Saprolegnia declina VS20.</title>
        <authorList>
            <consortium name="The Broad Institute Genome Sequencing Platform"/>
            <person name="Russ C."/>
            <person name="Nusbaum C."/>
            <person name="Tyler B."/>
            <person name="van West P."/>
            <person name="Dieguez-Uribeondo J."/>
            <person name="de Bruijn I."/>
            <person name="Tripathy S."/>
            <person name="Jiang R."/>
            <person name="Young S.K."/>
            <person name="Zeng Q."/>
            <person name="Gargeya S."/>
            <person name="Fitzgerald M."/>
            <person name="Haas B."/>
            <person name="Abouelleil A."/>
            <person name="Alvarado L."/>
            <person name="Arachchi H.M."/>
            <person name="Berlin A."/>
            <person name="Chapman S.B."/>
            <person name="Goldberg J."/>
            <person name="Griggs A."/>
            <person name="Gujja S."/>
            <person name="Hansen M."/>
            <person name="Howarth C."/>
            <person name="Imamovic A."/>
            <person name="Larimer J."/>
            <person name="McCowen C."/>
            <person name="Montmayeur A."/>
            <person name="Murphy C."/>
            <person name="Neiman D."/>
            <person name="Pearson M."/>
            <person name="Priest M."/>
            <person name="Roberts A."/>
            <person name="Saif S."/>
            <person name="Shea T."/>
            <person name="Sisk P."/>
            <person name="Sykes S."/>
            <person name="Wortman J."/>
            <person name="Nusbaum C."/>
            <person name="Birren B."/>
        </authorList>
    </citation>
    <scope>NUCLEOTIDE SEQUENCE [LARGE SCALE GENOMIC DNA]</scope>
    <source>
        <strain evidence="3 4">VS20</strain>
    </source>
</reference>
<feature type="domain" description="AB hydrolase-1" evidence="2">
    <location>
        <begin position="94"/>
        <end position="253"/>
    </location>
</feature>
<accession>T0SB52</accession>
<dbReference type="OrthoDB" id="410477at2759"/>
<gene>
    <name evidence="3" type="ORF">SDRG_00347</name>
</gene>
<dbReference type="VEuPathDB" id="FungiDB:SDRG_00347"/>
<dbReference type="Proteomes" id="UP000030762">
    <property type="component" value="Unassembled WGS sequence"/>
</dbReference>
<evidence type="ECO:0000313" key="4">
    <source>
        <dbReference type="Proteomes" id="UP000030762"/>
    </source>
</evidence>
<proteinExistence type="predicted"/>
<keyword evidence="4" id="KW-1185">Reference proteome</keyword>
<evidence type="ECO:0000313" key="3">
    <source>
        <dbReference type="EMBL" id="EQC42618.1"/>
    </source>
</evidence>
<feature type="chain" id="PRO_5004584384" description="AB hydrolase-1 domain-containing protein" evidence="1">
    <location>
        <begin position="19"/>
        <end position="401"/>
    </location>
</feature>
<dbReference type="InterPro" id="IPR000073">
    <property type="entry name" value="AB_hydrolase_1"/>
</dbReference>
<evidence type="ECO:0000259" key="2">
    <source>
        <dbReference type="Pfam" id="PF00561"/>
    </source>
</evidence>
<evidence type="ECO:0000256" key="1">
    <source>
        <dbReference type="SAM" id="SignalP"/>
    </source>
</evidence>
<dbReference type="EMBL" id="JH767132">
    <property type="protein sequence ID" value="EQC42618.1"/>
    <property type="molecule type" value="Genomic_DNA"/>
</dbReference>
<dbReference type="InterPro" id="IPR029058">
    <property type="entry name" value="AB_hydrolase_fold"/>
</dbReference>
<dbReference type="RefSeq" id="XP_008604041.1">
    <property type="nucleotide sequence ID" value="XM_008605819.1"/>
</dbReference>
<dbReference type="AlphaFoldDB" id="T0SB52"/>